<keyword evidence="4" id="KW-1185">Reference proteome</keyword>
<evidence type="ECO:0000313" key="3">
    <source>
        <dbReference type="EMBL" id="PYG86612.1"/>
    </source>
</evidence>
<proteinExistence type="predicted"/>
<feature type="non-terminal residue" evidence="3">
    <location>
        <position position="1"/>
    </location>
</feature>
<gene>
    <name evidence="3" type="ORF">LY28_02831</name>
</gene>
<dbReference type="InterPro" id="IPR036365">
    <property type="entry name" value="PGBD-like_sf"/>
</dbReference>
<dbReference type="AlphaFoldDB" id="A0A318XKU7"/>
<feature type="domain" description="Novel toxin 21" evidence="2">
    <location>
        <begin position="350"/>
        <end position="426"/>
    </location>
</feature>
<dbReference type="RefSeq" id="WP_207658111.1">
    <property type="nucleotide sequence ID" value="NZ_QKMR01000018.1"/>
</dbReference>
<sequence length="426" mass="43414">TDPTGHAVAKLGTRGDTVQAIQEKLNKLGYNVGKADGIFGEKTKAAVIKFQKDNGLTVDGIVGNQTLTEIYFEQSKQSAKANGINLPEAQKAKVGQISGNVSIMTDAKFNQAIANIVETKAKTNGGSLNTDVKNNEIVVTKVNIGTKTPTSAPATVTPKTAVPAASSSQMSSLTNTVAKISSAIAESNAAAVTASKSTSSISNGNTKNILNTIVNTAIEFAAGAAVAAVAADNNMMFGAAQGISGENIQSDSVAFNTGKLTVDAGTAIKGISTLVGGLGGEIIGVGLDGTIIFAPAGVAVAVASAGAVAYGGAVTYRSMNNLVNDSRDLINSATQGGSNASRMTTKEAKAAAKELGYEPTNYVTKSGEKVFYNKKTKTYISQDVGSGNGMGSHNGGVWKAAKSPEALNSKDTRLGTYDANMNRIGD</sequence>
<dbReference type="SUPFAM" id="SSF47090">
    <property type="entry name" value="PGBD-like"/>
    <property type="match status" value="1"/>
</dbReference>
<organism evidence="3 4">
    <name type="scientific">Ruminiclostridium sufflavum DSM 19573</name>
    <dbReference type="NCBI Taxonomy" id="1121337"/>
    <lineage>
        <taxon>Bacteria</taxon>
        <taxon>Bacillati</taxon>
        <taxon>Bacillota</taxon>
        <taxon>Clostridia</taxon>
        <taxon>Eubacteriales</taxon>
        <taxon>Oscillospiraceae</taxon>
        <taxon>Ruminiclostridium</taxon>
    </lineage>
</organism>
<dbReference type="Pfam" id="PF01471">
    <property type="entry name" value="PG_binding_1"/>
    <property type="match status" value="1"/>
</dbReference>
<evidence type="ECO:0000313" key="4">
    <source>
        <dbReference type="Proteomes" id="UP000248132"/>
    </source>
</evidence>
<dbReference type="Proteomes" id="UP000248132">
    <property type="component" value="Unassembled WGS sequence"/>
</dbReference>
<dbReference type="InterPro" id="IPR038181">
    <property type="entry name" value="Ntox21_sf"/>
</dbReference>
<reference evidence="3 4" key="1">
    <citation type="submission" date="2018-06" db="EMBL/GenBank/DDBJ databases">
        <title>Genomic Encyclopedia of Type Strains, Phase I: the one thousand microbial genomes (KMG-I) project.</title>
        <authorList>
            <person name="Kyrpides N."/>
        </authorList>
    </citation>
    <scope>NUCLEOTIDE SEQUENCE [LARGE SCALE GENOMIC DNA]</scope>
    <source>
        <strain evidence="3 4">DSM 19573</strain>
    </source>
</reference>
<dbReference type="Pfam" id="PF15526">
    <property type="entry name" value="Ntox21"/>
    <property type="match status" value="1"/>
</dbReference>
<dbReference type="EMBL" id="QKMR01000018">
    <property type="protein sequence ID" value="PYG86612.1"/>
    <property type="molecule type" value="Genomic_DNA"/>
</dbReference>
<dbReference type="InterPro" id="IPR028190">
    <property type="entry name" value="Ntox21"/>
</dbReference>
<dbReference type="InterPro" id="IPR002477">
    <property type="entry name" value="Peptidoglycan-bd-like"/>
</dbReference>
<dbReference type="Gene3D" id="3.10.380.20">
    <property type="entry name" value="Novel toxin 21 (CdiA), C-terminal domain"/>
    <property type="match status" value="1"/>
</dbReference>
<evidence type="ECO:0000259" key="2">
    <source>
        <dbReference type="Pfam" id="PF15526"/>
    </source>
</evidence>
<comment type="caution">
    <text evidence="3">The sequence shown here is derived from an EMBL/GenBank/DDBJ whole genome shotgun (WGS) entry which is preliminary data.</text>
</comment>
<accession>A0A318XKU7</accession>
<evidence type="ECO:0000259" key="1">
    <source>
        <dbReference type="Pfam" id="PF01471"/>
    </source>
</evidence>
<dbReference type="CDD" id="cd20685">
    <property type="entry name" value="CdiA-CT_Ecl_RNase-like"/>
    <property type="match status" value="1"/>
</dbReference>
<feature type="domain" description="Peptidoglycan binding-like" evidence="1">
    <location>
        <begin position="14"/>
        <end position="68"/>
    </location>
</feature>
<name>A0A318XKU7_9FIRM</name>
<dbReference type="InterPro" id="IPR036366">
    <property type="entry name" value="PGBDSf"/>
</dbReference>
<dbReference type="Gene3D" id="1.10.101.10">
    <property type="entry name" value="PGBD-like superfamily/PGBD"/>
    <property type="match status" value="1"/>
</dbReference>
<protein>
    <submittedName>
        <fullName evidence="3">Putative peptidoglycan binding protein</fullName>
    </submittedName>
</protein>